<proteinExistence type="predicted"/>
<dbReference type="OrthoDB" id="1906820at2759"/>
<name>A0A2P5BNW7_PARAD</name>
<dbReference type="AlphaFoldDB" id="A0A2P5BNW7"/>
<dbReference type="PANTHER" id="PTHR47074">
    <property type="entry name" value="BNAC02G40300D PROTEIN"/>
    <property type="match status" value="1"/>
</dbReference>
<keyword evidence="2" id="KW-1185">Reference proteome</keyword>
<reference evidence="2" key="1">
    <citation type="submission" date="2016-06" db="EMBL/GenBank/DDBJ databases">
        <title>Parallel loss of symbiosis genes in relatives of nitrogen-fixing non-legume Parasponia.</title>
        <authorList>
            <person name="Van Velzen R."/>
            <person name="Holmer R."/>
            <person name="Bu F."/>
            <person name="Rutten L."/>
            <person name="Van Zeijl A."/>
            <person name="Liu W."/>
            <person name="Santuari L."/>
            <person name="Cao Q."/>
            <person name="Sharma T."/>
            <person name="Shen D."/>
            <person name="Roswanjaya Y."/>
            <person name="Wardhani T."/>
            <person name="Kalhor M.S."/>
            <person name="Jansen J."/>
            <person name="Van den Hoogen J."/>
            <person name="Gungor B."/>
            <person name="Hartog M."/>
            <person name="Hontelez J."/>
            <person name="Verver J."/>
            <person name="Yang W.-C."/>
            <person name="Schijlen E."/>
            <person name="Repin R."/>
            <person name="Schilthuizen M."/>
            <person name="Schranz E."/>
            <person name="Heidstra R."/>
            <person name="Miyata K."/>
            <person name="Fedorova E."/>
            <person name="Kohlen W."/>
            <person name="Bisseling T."/>
            <person name="Smit S."/>
            <person name="Geurts R."/>
        </authorList>
    </citation>
    <scope>NUCLEOTIDE SEQUENCE [LARGE SCALE GENOMIC DNA]</scope>
    <source>
        <strain evidence="2">cv. WU1-14</strain>
    </source>
</reference>
<sequence>MLSLLILRCSYAVESSCHMLFSCPSSKAVWKNSSFCQLIKSLLHLLLSKILFGVIWNLQPDCFCSFDLILWALWNDRNRVLHGGKEWEFTLIISSALYLIEEYGQVVHLHNRPIVHHSPLTRWTAPLAGAVKFNSDATVLVSESHVGVAGVFRDSQGCVLAAFSCKIFSSFETVNY</sequence>
<dbReference type="Proteomes" id="UP000237105">
    <property type="component" value="Unassembled WGS sequence"/>
</dbReference>
<organism evidence="1 2">
    <name type="scientific">Parasponia andersonii</name>
    <name type="common">Sponia andersonii</name>
    <dbReference type="NCBI Taxonomy" id="3476"/>
    <lineage>
        <taxon>Eukaryota</taxon>
        <taxon>Viridiplantae</taxon>
        <taxon>Streptophyta</taxon>
        <taxon>Embryophyta</taxon>
        <taxon>Tracheophyta</taxon>
        <taxon>Spermatophyta</taxon>
        <taxon>Magnoliopsida</taxon>
        <taxon>eudicotyledons</taxon>
        <taxon>Gunneridae</taxon>
        <taxon>Pentapetalae</taxon>
        <taxon>rosids</taxon>
        <taxon>fabids</taxon>
        <taxon>Rosales</taxon>
        <taxon>Cannabaceae</taxon>
        <taxon>Parasponia</taxon>
    </lineage>
</organism>
<comment type="caution">
    <text evidence="1">The sequence shown here is derived from an EMBL/GenBank/DDBJ whole genome shotgun (WGS) entry which is preliminary data.</text>
</comment>
<gene>
    <name evidence="1" type="ORF">PanWU01x14_222990</name>
</gene>
<dbReference type="PANTHER" id="PTHR47074:SF11">
    <property type="entry name" value="REVERSE TRANSCRIPTASE-LIKE PROTEIN"/>
    <property type="match status" value="1"/>
</dbReference>
<evidence type="ECO:0000313" key="2">
    <source>
        <dbReference type="Proteomes" id="UP000237105"/>
    </source>
</evidence>
<accession>A0A2P5BNW7</accession>
<dbReference type="EMBL" id="JXTB01000245">
    <property type="protein sequence ID" value="PON50434.1"/>
    <property type="molecule type" value="Genomic_DNA"/>
</dbReference>
<dbReference type="InterPro" id="IPR052929">
    <property type="entry name" value="RNase_H-like_EbsB-rel"/>
</dbReference>
<protein>
    <recommendedName>
        <fullName evidence="3">RNase H type-1 domain-containing protein</fullName>
    </recommendedName>
</protein>
<evidence type="ECO:0000313" key="1">
    <source>
        <dbReference type="EMBL" id="PON50434.1"/>
    </source>
</evidence>
<evidence type="ECO:0008006" key="3">
    <source>
        <dbReference type="Google" id="ProtNLM"/>
    </source>
</evidence>